<organism evidence="2 4">
    <name type="scientific">Pedobacter hiemivivus</name>
    <dbReference type="NCBI Taxonomy" id="2530454"/>
    <lineage>
        <taxon>Bacteria</taxon>
        <taxon>Pseudomonadati</taxon>
        <taxon>Bacteroidota</taxon>
        <taxon>Sphingobacteriia</taxon>
        <taxon>Sphingobacteriales</taxon>
        <taxon>Sphingobacteriaceae</taxon>
        <taxon>Pedobacter</taxon>
    </lineage>
</organism>
<accession>A0A4U1GHE2</accession>
<dbReference type="InterPro" id="IPR012337">
    <property type="entry name" value="RNaseH-like_sf"/>
</dbReference>
<accession>A0A4R0NGF2</accession>
<sequence length="157" mass="18312">MEHNFTAIDFETAHGKRWSICQVGLVRVENGIIKETINRLVCPPDNFYFYRNIEVHGITPERTRRSPDFSTVWTEISHFIQGQVVVAHNGAFDFSCLSQTLDYYQIEQPVYNKQCTYKIYGQKLASLCQEYRIPLNHHDALSDALACAELYKRYLNK</sequence>
<feature type="domain" description="Exonuclease" evidence="1">
    <location>
        <begin position="4"/>
        <end position="157"/>
    </location>
</feature>
<evidence type="ECO:0000313" key="5">
    <source>
        <dbReference type="Proteomes" id="UP000309594"/>
    </source>
</evidence>
<dbReference type="Gene3D" id="3.30.420.10">
    <property type="entry name" value="Ribonuclease H-like superfamily/Ribonuclease H"/>
    <property type="match status" value="1"/>
</dbReference>
<protein>
    <submittedName>
        <fullName evidence="2">Exonuclease</fullName>
    </submittedName>
</protein>
<keyword evidence="2" id="KW-0269">Exonuclease</keyword>
<dbReference type="SMART" id="SM00479">
    <property type="entry name" value="EXOIII"/>
    <property type="match status" value="1"/>
</dbReference>
<keyword evidence="2" id="KW-0378">Hydrolase</keyword>
<dbReference type="GO" id="GO:0008408">
    <property type="term" value="F:3'-5' exonuclease activity"/>
    <property type="evidence" value="ECO:0007669"/>
    <property type="project" value="TreeGrafter"/>
</dbReference>
<keyword evidence="4" id="KW-1185">Reference proteome</keyword>
<reference evidence="2 4" key="1">
    <citation type="submission" date="2019-02" db="EMBL/GenBank/DDBJ databases">
        <title>Pedobacter sp. RP-3-8 sp. nov., isolated from Arctic soil.</title>
        <authorList>
            <person name="Dahal R.H."/>
        </authorList>
    </citation>
    <scope>NUCLEOTIDE SEQUENCE [LARGE SCALE GENOMIC DNA]</scope>
    <source>
        <strain evidence="2 4">RP-3-8</strain>
    </source>
</reference>
<gene>
    <name evidence="2" type="ORF">EZ444_02235</name>
    <name evidence="3" type="ORF">FBD94_04700</name>
</gene>
<dbReference type="AlphaFoldDB" id="A0A4R0NGF2"/>
<dbReference type="RefSeq" id="WP_131606795.1">
    <property type="nucleotide sequence ID" value="NZ_SJSM01000001.1"/>
</dbReference>
<dbReference type="PANTHER" id="PTHR30231:SF42">
    <property type="entry name" value="EXONUCLEASE"/>
    <property type="match status" value="1"/>
</dbReference>
<proteinExistence type="predicted"/>
<dbReference type="EMBL" id="SWDX01000002">
    <property type="protein sequence ID" value="TKC63655.1"/>
    <property type="molecule type" value="Genomic_DNA"/>
</dbReference>
<dbReference type="SUPFAM" id="SSF53098">
    <property type="entry name" value="Ribonuclease H-like"/>
    <property type="match status" value="1"/>
</dbReference>
<comment type="caution">
    <text evidence="2">The sequence shown here is derived from an EMBL/GenBank/DDBJ whole genome shotgun (WGS) entry which is preliminary data.</text>
</comment>
<keyword evidence="2" id="KW-0540">Nuclease</keyword>
<dbReference type="GO" id="GO:0005829">
    <property type="term" value="C:cytosol"/>
    <property type="evidence" value="ECO:0007669"/>
    <property type="project" value="TreeGrafter"/>
</dbReference>
<dbReference type="GO" id="GO:0006259">
    <property type="term" value="P:DNA metabolic process"/>
    <property type="evidence" value="ECO:0007669"/>
    <property type="project" value="UniProtKB-ARBA"/>
</dbReference>
<evidence type="ECO:0000259" key="1">
    <source>
        <dbReference type="SMART" id="SM00479"/>
    </source>
</evidence>
<dbReference type="Pfam" id="PF00929">
    <property type="entry name" value="RNase_T"/>
    <property type="match status" value="1"/>
</dbReference>
<evidence type="ECO:0000313" key="4">
    <source>
        <dbReference type="Proteomes" id="UP000291117"/>
    </source>
</evidence>
<dbReference type="EMBL" id="SJSM01000001">
    <property type="protein sequence ID" value="TCC99515.1"/>
    <property type="molecule type" value="Genomic_DNA"/>
</dbReference>
<dbReference type="GO" id="GO:0003676">
    <property type="term" value="F:nucleic acid binding"/>
    <property type="evidence" value="ECO:0007669"/>
    <property type="project" value="InterPro"/>
</dbReference>
<evidence type="ECO:0000313" key="3">
    <source>
        <dbReference type="EMBL" id="TKC63655.1"/>
    </source>
</evidence>
<reference evidence="3 5" key="2">
    <citation type="submission" date="2019-04" db="EMBL/GenBank/DDBJ databases">
        <title>Pedobacter sp. RP-1-16 sp. nov., isolated from Arctic soil.</title>
        <authorList>
            <person name="Dahal R.H."/>
            <person name="Kim D.-U."/>
        </authorList>
    </citation>
    <scope>NUCLEOTIDE SEQUENCE [LARGE SCALE GENOMIC DNA]</scope>
    <source>
        <strain evidence="3 5">RP-1-16</strain>
    </source>
</reference>
<dbReference type="CDD" id="cd06130">
    <property type="entry name" value="DNA_pol_III_epsilon_like"/>
    <property type="match status" value="1"/>
</dbReference>
<dbReference type="Proteomes" id="UP000291117">
    <property type="component" value="Unassembled WGS sequence"/>
</dbReference>
<dbReference type="Proteomes" id="UP000309594">
    <property type="component" value="Unassembled WGS sequence"/>
</dbReference>
<dbReference type="InterPro" id="IPR036397">
    <property type="entry name" value="RNaseH_sf"/>
</dbReference>
<dbReference type="InterPro" id="IPR013520">
    <property type="entry name" value="Ribonucl_H"/>
</dbReference>
<name>A0A4R0NGF2_9SPHI</name>
<dbReference type="OrthoDB" id="9803913at2"/>
<dbReference type="PANTHER" id="PTHR30231">
    <property type="entry name" value="DNA POLYMERASE III SUBUNIT EPSILON"/>
    <property type="match status" value="1"/>
</dbReference>
<evidence type="ECO:0000313" key="2">
    <source>
        <dbReference type="EMBL" id="TCC99515.1"/>
    </source>
</evidence>